<feature type="binding site" evidence="7">
    <location>
        <position position="241"/>
    </location>
    <ligand>
        <name>NADP(+)</name>
        <dbReference type="ChEBI" id="CHEBI:58349"/>
    </ligand>
</feature>
<reference evidence="10 11" key="1">
    <citation type="journal article" date="2007" name="PLoS Genet.">
        <title>Patterns and implications of gene gain and loss in the evolution of Prochlorococcus.</title>
        <authorList>
            <person name="Kettler G.C."/>
            <person name="Martiny A.C."/>
            <person name="Huang K."/>
            <person name="Zucker J."/>
            <person name="Coleman M.L."/>
            <person name="Rodrigue S."/>
            <person name="Chen F."/>
            <person name="Lapidus A."/>
            <person name="Ferriera S."/>
            <person name="Johnson J."/>
            <person name="Steglich C."/>
            <person name="Church G.M."/>
            <person name="Richardson P."/>
            <person name="Chisholm S.W."/>
        </authorList>
    </citation>
    <scope>NUCLEOTIDE SEQUENCE [LARGE SCALE GENOMIC DNA]</scope>
    <source>
        <strain evidence="11">MIT 9211</strain>
    </source>
</reference>
<feature type="binding site" evidence="7">
    <location>
        <position position="243"/>
    </location>
    <ligand>
        <name>shikimate</name>
        <dbReference type="ChEBI" id="CHEBI:36208"/>
    </ligand>
</feature>
<evidence type="ECO:0000256" key="5">
    <source>
        <dbReference type="ARBA" id="ARBA00023002"/>
    </source>
</evidence>
<dbReference type="Pfam" id="PF18317">
    <property type="entry name" value="SDH_C"/>
    <property type="match status" value="1"/>
</dbReference>
<feature type="binding site" evidence="7">
    <location>
        <position position="271"/>
    </location>
    <ligand>
        <name>shikimate</name>
        <dbReference type="ChEBI" id="CHEBI:36208"/>
    </ligand>
</feature>
<dbReference type="InterPro" id="IPR046346">
    <property type="entry name" value="Aminoacid_DH-like_N_sf"/>
</dbReference>
<dbReference type="GO" id="GO:0009423">
    <property type="term" value="P:chorismate biosynthetic process"/>
    <property type="evidence" value="ECO:0007669"/>
    <property type="project" value="UniProtKB-UniRule"/>
</dbReference>
<sequence>MKETKFSSITGKTSLVGVIGDPISHSLSPVIQNAALHKMNLDWCYLAIPCKPDNLESIIKCLSKINCKGLNITIPHKTNALKFCNHVSEIATKVGAINTLIPDNDDGWIGTNTDVEGFLKPLGLEKNWESRNAVILGNGGSARAVLLGLEKLKLAEIAIIGRKETSITNLINSLTSPNGNIKGLTQDSLQLNEYIKNADLIINTTPIGMLQTNNTSCIDSEIPFGEKIWDNLKPKTTLYDLIYNPRPTKWLEIGKEKGCIPIDGLEMLIQQGAASLRLWSGIEEIPIDIMRKSAKDHLLN</sequence>
<evidence type="ECO:0000259" key="8">
    <source>
        <dbReference type="Pfam" id="PF08501"/>
    </source>
</evidence>
<dbReference type="STRING" id="93059.P9211_18411"/>
<dbReference type="Pfam" id="PF08501">
    <property type="entry name" value="Shikimate_dh_N"/>
    <property type="match status" value="1"/>
</dbReference>
<comment type="subunit">
    <text evidence="7">Homodimer.</text>
</comment>
<evidence type="ECO:0000256" key="7">
    <source>
        <dbReference type="HAMAP-Rule" id="MF_00222"/>
    </source>
</evidence>
<dbReference type="HAMAP" id="MF_00222">
    <property type="entry name" value="Shikimate_DH_AroE"/>
    <property type="match status" value="1"/>
</dbReference>
<evidence type="ECO:0000256" key="2">
    <source>
        <dbReference type="ARBA" id="ARBA00012962"/>
    </source>
</evidence>
<protein>
    <recommendedName>
        <fullName evidence="2 7">Shikimate dehydrogenase (NADP(+))</fullName>
        <shortName evidence="7">SDH</shortName>
        <ecNumber evidence="2 7">1.1.1.25</ecNumber>
    </recommendedName>
</protein>
<evidence type="ECO:0000313" key="10">
    <source>
        <dbReference type="EMBL" id="ABX09772.1"/>
    </source>
</evidence>
<feature type="domain" description="SDH C-terminal" evidence="9">
    <location>
        <begin position="264"/>
        <end position="294"/>
    </location>
</feature>
<dbReference type="GO" id="GO:0009073">
    <property type="term" value="P:aromatic amino acid family biosynthetic process"/>
    <property type="evidence" value="ECO:0007669"/>
    <property type="project" value="UniProtKB-KW"/>
</dbReference>
<dbReference type="Proteomes" id="UP000000788">
    <property type="component" value="Chromosome"/>
</dbReference>
<keyword evidence="5 7" id="KW-0560">Oxidoreductase</keyword>
<keyword evidence="3 7" id="KW-0028">Amino-acid biosynthesis</keyword>
<comment type="caution">
    <text evidence="7">Lacks conserved residue(s) required for the propagation of feature annotation.</text>
</comment>
<dbReference type="Gene3D" id="3.40.50.720">
    <property type="entry name" value="NAD(P)-binding Rossmann-like Domain"/>
    <property type="match status" value="1"/>
</dbReference>
<accession>A9BDR0</accession>
<feature type="domain" description="Shikimate dehydrogenase substrate binding N-terminal" evidence="8">
    <location>
        <begin position="18"/>
        <end position="100"/>
    </location>
</feature>
<dbReference type="InterPro" id="IPR022893">
    <property type="entry name" value="Shikimate_DH_fam"/>
</dbReference>
<dbReference type="InterPro" id="IPR013708">
    <property type="entry name" value="Shikimate_DH-bd_N"/>
</dbReference>
<dbReference type="GO" id="GO:0050661">
    <property type="term" value="F:NADP binding"/>
    <property type="evidence" value="ECO:0007669"/>
    <property type="project" value="InterPro"/>
</dbReference>
<comment type="catalytic activity">
    <reaction evidence="7">
        <text>shikimate + NADP(+) = 3-dehydroshikimate + NADPH + H(+)</text>
        <dbReference type="Rhea" id="RHEA:17737"/>
        <dbReference type="ChEBI" id="CHEBI:15378"/>
        <dbReference type="ChEBI" id="CHEBI:16630"/>
        <dbReference type="ChEBI" id="CHEBI:36208"/>
        <dbReference type="ChEBI" id="CHEBI:57783"/>
        <dbReference type="ChEBI" id="CHEBI:58349"/>
        <dbReference type="EC" id="1.1.1.25"/>
    </reaction>
</comment>
<evidence type="ECO:0000256" key="4">
    <source>
        <dbReference type="ARBA" id="ARBA00022857"/>
    </source>
</evidence>
<dbReference type="PANTHER" id="PTHR21089">
    <property type="entry name" value="SHIKIMATE DEHYDROGENASE"/>
    <property type="match status" value="1"/>
</dbReference>
<name>A9BDR0_PROM4</name>
<organism evidence="10 11">
    <name type="scientific">Prochlorococcus marinus (strain MIT 9211)</name>
    <dbReference type="NCBI Taxonomy" id="93059"/>
    <lineage>
        <taxon>Bacteria</taxon>
        <taxon>Bacillati</taxon>
        <taxon>Cyanobacteriota</taxon>
        <taxon>Cyanophyceae</taxon>
        <taxon>Synechococcales</taxon>
        <taxon>Prochlorococcaceae</taxon>
        <taxon>Prochlorococcus</taxon>
    </lineage>
</organism>
<dbReference type="GO" id="GO:0005829">
    <property type="term" value="C:cytosol"/>
    <property type="evidence" value="ECO:0007669"/>
    <property type="project" value="TreeGrafter"/>
</dbReference>
<gene>
    <name evidence="7 10" type="primary">aroE</name>
    <name evidence="10" type="ordered locus">P9211_18411</name>
</gene>
<dbReference type="CDD" id="cd01065">
    <property type="entry name" value="NAD_bind_Shikimate_DH"/>
    <property type="match status" value="1"/>
</dbReference>
<evidence type="ECO:0000256" key="3">
    <source>
        <dbReference type="ARBA" id="ARBA00022605"/>
    </source>
</evidence>
<comment type="similarity">
    <text evidence="7">Belongs to the shikimate dehydrogenase family.</text>
</comment>
<feature type="active site" description="Proton acceptor" evidence="7">
    <location>
        <position position="77"/>
    </location>
</feature>
<feature type="binding site" evidence="7">
    <location>
        <begin position="26"/>
        <end position="28"/>
    </location>
    <ligand>
        <name>shikimate</name>
        <dbReference type="ChEBI" id="CHEBI:36208"/>
    </ligand>
</feature>
<dbReference type="EC" id="1.1.1.25" evidence="2 7"/>
<keyword evidence="6 7" id="KW-0057">Aromatic amino acid biosynthesis</keyword>
<evidence type="ECO:0000256" key="1">
    <source>
        <dbReference type="ARBA" id="ARBA00004871"/>
    </source>
</evidence>
<feature type="binding site" evidence="7">
    <location>
        <position position="264"/>
    </location>
    <ligand>
        <name>NADP(+)</name>
        <dbReference type="ChEBI" id="CHEBI:58349"/>
    </ligand>
</feature>
<feature type="binding site" evidence="7">
    <location>
        <position position="98"/>
    </location>
    <ligand>
        <name>shikimate</name>
        <dbReference type="ChEBI" id="CHEBI:36208"/>
    </ligand>
</feature>
<feature type="binding site" evidence="7">
    <location>
        <position position="89"/>
    </location>
    <ligand>
        <name>NADP(+)</name>
        <dbReference type="ChEBI" id="CHEBI:58349"/>
    </ligand>
</feature>
<dbReference type="NCBIfam" id="NF001314">
    <property type="entry name" value="PRK00258.2-2"/>
    <property type="match status" value="1"/>
</dbReference>
<dbReference type="KEGG" id="pmj:P9211_18411"/>
<keyword evidence="11" id="KW-1185">Reference proteome</keyword>
<comment type="function">
    <text evidence="7">Involved in the biosynthesis of the chorismate, which leads to the biosynthesis of aromatic amino acids. Catalyzes the reversible NADPH linked reduction of 3-dehydroshikimate (DHSA) to yield shikimate (SA).</text>
</comment>
<dbReference type="Gene3D" id="3.40.50.10860">
    <property type="entry name" value="Leucine Dehydrogenase, chain A, domain 1"/>
    <property type="match status" value="1"/>
</dbReference>
<evidence type="ECO:0000256" key="6">
    <source>
        <dbReference type="ARBA" id="ARBA00023141"/>
    </source>
</evidence>
<dbReference type="UniPathway" id="UPA00053">
    <property type="reaction ID" value="UER00087"/>
</dbReference>
<dbReference type="InterPro" id="IPR011342">
    <property type="entry name" value="Shikimate_DH"/>
</dbReference>
<dbReference type="PANTHER" id="PTHR21089:SF1">
    <property type="entry name" value="BIFUNCTIONAL 3-DEHYDROQUINATE DEHYDRATASE_SHIKIMATE DEHYDROGENASE, CHLOROPLASTIC"/>
    <property type="match status" value="1"/>
</dbReference>
<dbReference type="InterPro" id="IPR036291">
    <property type="entry name" value="NAD(P)-bd_dom_sf"/>
</dbReference>
<dbReference type="GO" id="GO:0008652">
    <property type="term" value="P:amino acid biosynthetic process"/>
    <property type="evidence" value="ECO:0007669"/>
    <property type="project" value="UniProtKB-KW"/>
</dbReference>
<feature type="binding site" evidence="7">
    <location>
        <position position="114"/>
    </location>
    <ligand>
        <name>shikimate</name>
        <dbReference type="ChEBI" id="CHEBI:36208"/>
    </ligand>
</feature>
<comment type="pathway">
    <text evidence="1 7">Metabolic intermediate biosynthesis; chorismate biosynthesis; chorismate from D-erythrose 4-phosphate and phosphoenolpyruvate: step 4/7.</text>
</comment>
<dbReference type="HOGENOM" id="CLU_044063_4_1_3"/>
<dbReference type="RefSeq" id="WP_012196392.1">
    <property type="nucleotide sequence ID" value="NC_009976.1"/>
</dbReference>
<keyword evidence="4 7" id="KW-0521">NADP</keyword>
<dbReference type="GO" id="GO:0019632">
    <property type="term" value="P:shikimate metabolic process"/>
    <property type="evidence" value="ECO:0007669"/>
    <property type="project" value="InterPro"/>
</dbReference>
<dbReference type="eggNOG" id="COG0169">
    <property type="taxonomic scope" value="Bacteria"/>
</dbReference>
<dbReference type="InterPro" id="IPR041121">
    <property type="entry name" value="SDH_C"/>
</dbReference>
<dbReference type="SUPFAM" id="SSF51735">
    <property type="entry name" value="NAD(P)-binding Rossmann-fold domains"/>
    <property type="match status" value="1"/>
</dbReference>
<evidence type="ECO:0000259" key="9">
    <source>
        <dbReference type="Pfam" id="PF18317"/>
    </source>
</evidence>
<dbReference type="AlphaFoldDB" id="A9BDR0"/>
<dbReference type="EMBL" id="CP000878">
    <property type="protein sequence ID" value="ABX09772.1"/>
    <property type="molecule type" value="Genomic_DNA"/>
</dbReference>
<feature type="binding site" evidence="7">
    <location>
        <position position="73"/>
    </location>
    <ligand>
        <name>shikimate</name>
        <dbReference type="ChEBI" id="CHEBI:36208"/>
    </ligand>
</feature>
<feature type="binding site" evidence="7">
    <location>
        <begin position="137"/>
        <end position="141"/>
    </location>
    <ligand>
        <name>NADP(+)</name>
        <dbReference type="ChEBI" id="CHEBI:58349"/>
    </ligand>
</feature>
<dbReference type="OrthoDB" id="9792692at2"/>
<evidence type="ECO:0000313" key="11">
    <source>
        <dbReference type="Proteomes" id="UP000000788"/>
    </source>
</evidence>
<dbReference type="NCBIfam" id="TIGR00507">
    <property type="entry name" value="aroE"/>
    <property type="match status" value="1"/>
</dbReference>
<dbReference type="SUPFAM" id="SSF53223">
    <property type="entry name" value="Aminoacid dehydrogenase-like, N-terminal domain"/>
    <property type="match status" value="1"/>
</dbReference>
<proteinExistence type="inferred from homology"/>
<dbReference type="GO" id="GO:0004764">
    <property type="term" value="F:shikimate 3-dehydrogenase (NADP+) activity"/>
    <property type="evidence" value="ECO:0007669"/>
    <property type="project" value="UniProtKB-UniRule"/>
</dbReference>